<dbReference type="GO" id="GO:0042119">
    <property type="term" value="P:neutrophil activation"/>
    <property type="evidence" value="ECO:0007669"/>
    <property type="project" value="TreeGrafter"/>
</dbReference>
<dbReference type="GO" id="GO:0005125">
    <property type="term" value="F:cytokine activity"/>
    <property type="evidence" value="ECO:0007669"/>
    <property type="project" value="UniProtKB-UniRule"/>
</dbReference>
<reference evidence="14" key="1">
    <citation type="submission" date="2018-06" db="EMBL/GenBank/DDBJ databases">
        <title>Genome assembly of Danube salmon.</title>
        <authorList>
            <person name="Macqueen D.J."/>
            <person name="Gundappa M.K."/>
        </authorList>
    </citation>
    <scope>NUCLEOTIDE SEQUENCE [LARGE SCALE GENOMIC DNA]</scope>
</reference>
<evidence type="ECO:0000256" key="6">
    <source>
        <dbReference type="ARBA" id="ARBA00022514"/>
    </source>
</evidence>
<keyword evidence="5" id="KW-0963">Cytoplasm</keyword>
<evidence type="ECO:0000256" key="8">
    <source>
        <dbReference type="ARBA" id="ARBA00022620"/>
    </source>
</evidence>
<evidence type="ECO:0000256" key="5">
    <source>
        <dbReference type="ARBA" id="ARBA00022490"/>
    </source>
</evidence>
<evidence type="ECO:0000256" key="3">
    <source>
        <dbReference type="ARBA" id="ARBA00004550"/>
    </source>
</evidence>
<dbReference type="SUPFAM" id="SSF50353">
    <property type="entry name" value="Cytokine"/>
    <property type="match status" value="1"/>
</dbReference>
<dbReference type="InterPro" id="IPR020877">
    <property type="entry name" value="IL-1_CS"/>
</dbReference>
<dbReference type="AlphaFoldDB" id="A0A4W5MXW1"/>
<accession>A0A4W5MXW1</accession>
<keyword evidence="14" id="KW-1185">Reference proteome</keyword>
<keyword evidence="9" id="KW-0395">Inflammatory response</keyword>
<comment type="subcellular location">
    <subcellularLocation>
        <location evidence="2">Cytoplasm</location>
        <location evidence="2">Cytosol</location>
    </subcellularLocation>
    <subcellularLocation>
        <location evidence="1">Lysosome</location>
    </subcellularLocation>
    <subcellularLocation>
        <location evidence="3">Secreted</location>
        <location evidence="3">Extracellular exosome</location>
    </subcellularLocation>
</comment>
<dbReference type="GO" id="GO:0005764">
    <property type="term" value="C:lysosome"/>
    <property type="evidence" value="ECO:0007669"/>
    <property type="project" value="UniProtKB-SubCell"/>
</dbReference>
<dbReference type="GeneTree" id="ENSGT00940000170783"/>
<comment type="similarity">
    <text evidence="4 12">Belongs to the IL-1 family.</text>
</comment>
<dbReference type="GO" id="GO:0010628">
    <property type="term" value="P:positive regulation of gene expression"/>
    <property type="evidence" value="ECO:0007669"/>
    <property type="project" value="TreeGrafter"/>
</dbReference>
<dbReference type="GO" id="GO:0048246">
    <property type="term" value="P:macrophage chemotaxis"/>
    <property type="evidence" value="ECO:0007669"/>
    <property type="project" value="TreeGrafter"/>
</dbReference>
<protein>
    <recommendedName>
        <fullName evidence="12">Interleukin-1</fullName>
    </recommendedName>
</protein>
<dbReference type="GO" id="GO:0071222">
    <property type="term" value="P:cellular response to lipopolysaccharide"/>
    <property type="evidence" value="ECO:0007669"/>
    <property type="project" value="TreeGrafter"/>
</dbReference>
<dbReference type="GO" id="GO:0005149">
    <property type="term" value="F:interleukin-1 receptor binding"/>
    <property type="evidence" value="ECO:0007669"/>
    <property type="project" value="UniProtKB-UniRule"/>
</dbReference>
<dbReference type="GO" id="GO:0006955">
    <property type="term" value="P:immune response"/>
    <property type="evidence" value="ECO:0007669"/>
    <property type="project" value="InterPro"/>
</dbReference>
<sequence length="282" mass="31898">RLTSFVSFLCSSNSSMEFDTEYRLPDAKSGPEMEPCGLHTGLSLDLEVILQHRGGMRQVAHLVIALHRMKNPFQKSDSTHSPLDMECTDEQFCSIVMDKLVEECVMVPILEPMGTVTKKEKGTFERIGSPQQYSLCDCHQKSLVYCHRTMELQAITIQGGNNKRARFNLSRYSNTSTSTTIHQALPVVLGIDQWKLSCSKQTDSATPVLQLERCEDQLTTIGAQEETVRFLFYKRTTGISLTTFESAMYPGWFISTSLEPSQPIEMCQKQDVRKLTTFMVNN</sequence>
<proteinExistence type="inferred from homology"/>
<evidence type="ECO:0000256" key="4">
    <source>
        <dbReference type="ARBA" id="ARBA00010448"/>
    </source>
</evidence>
<evidence type="ECO:0000256" key="1">
    <source>
        <dbReference type="ARBA" id="ARBA00004371"/>
    </source>
</evidence>
<evidence type="ECO:0000256" key="2">
    <source>
        <dbReference type="ARBA" id="ARBA00004514"/>
    </source>
</evidence>
<dbReference type="GO" id="GO:1901222">
    <property type="term" value="P:regulation of non-canonical NF-kappaB signal transduction"/>
    <property type="evidence" value="ECO:0007669"/>
    <property type="project" value="TreeGrafter"/>
</dbReference>
<evidence type="ECO:0000256" key="11">
    <source>
        <dbReference type="ARBA" id="ARBA00023246"/>
    </source>
</evidence>
<dbReference type="PROSITE" id="PS00253">
    <property type="entry name" value="INTERLEUKIN_1"/>
    <property type="match status" value="1"/>
</dbReference>
<keyword evidence="6" id="KW-0202">Cytokine</keyword>
<dbReference type="Proteomes" id="UP000314982">
    <property type="component" value="Unassembled WGS sequence"/>
</dbReference>
<keyword evidence="8" id="KW-0666">Pyrogen</keyword>
<dbReference type="GO" id="GO:0001660">
    <property type="term" value="P:fever generation"/>
    <property type="evidence" value="ECO:0007669"/>
    <property type="project" value="UniProtKB-KW"/>
</dbReference>
<dbReference type="Ensembl" id="ENSHHUT00000045504.1">
    <property type="protein sequence ID" value="ENSHHUP00000043861.1"/>
    <property type="gene ID" value="ENSHHUG00000026896.1"/>
</dbReference>
<evidence type="ECO:0000256" key="9">
    <source>
        <dbReference type="ARBA" id="ARBA00023198"/>
    </source>
</evidence>
<dbReference type="SMART" id="SM00125">
    <property type="entry name" value="IL1"/>
    <property type="match status" value="1"/>
</dbReference>
<dbReference type="InterPro" id="IPR000975">
    <property type="entry name" value="IL-1_fam"/>
</dbReference>
<dbReference type="Gene3D" id="2.80.10.50">
    <property type="match status" value="1"/>
</dbReference>
<keyword evidence="10" id="KW-0458">Lysosome</keyword>
<dbReference type="GO" id="GO:0005829">
    <property type="term" value="C:cytosol"/>
    <property type="evidence" value="ECO:0007669"/>
    <property type="project" value="UniProtKB-SubCell"/>
</dbReference>
<evidence type="ECO:0000256" key="12">
    <source>
        <dbReference type="RuleBase" id="RU003753"/>
    </source>
</evidence>
<reference evidence="13" key="2">
    <citation type="submission" date="2025-08" db="UniProtKB">
        <authorList>
            <consortium name="Ensembl"/>
        </authorList>
    </citation>
    <scope>IDENTIFICATION</scope>
</reference>
<dbReference type="PRINTS" id="PR00264">
    <property type="entry name" value="INTERLEUKIN1"/>
</dbReference>
<evidence type="ECO:0000313" key="13">
    <source>
        <dbReference type="Ensembl" id="ENSHHUP00000043861.1"/>
    </source>
</evidence>
<keyword evidence="11" id="KW-0497">Mitogen</keyword>
<dbReference type="InterPro" id="IPR008996">
    <property type="entry name" value="IL1/FGF"/>
</dbReference>
<dbReference type="PANTHER" id="PTHR10078:SF30">
    <property type="entry name" value="INTERLEUKIN-1 BETA"/>
    <property type="match status" value="1"/>
</dbReference>
<evidence type="ECO:0000256" key="10">
    <source>
        <dbReference type="ARBA" id="ARBA00023228"/>
    </source>
</evidence>
<dbReference type="Pfam" id="PF00340">
    <property type="entry name" value="IL1"/>
    <property type="match status" value="1"/>
</dbReference>
<evidence type="ECO:0000313" key="14">
    <source>
        <dbReference type="Proteomes" id="UP000314982"/>
    </source>
</evidence>
<dbReference type="GO" id="GO:0019221">
    <property type="term" value="P:cytokine-mediated signaling pathway"/>
    <property type="evidence" value="ECO:0007669"/>
    <property type="project" value="TreeGrafter"/>
</dbReference>
<dbReference type="GO" id="GO:0051781">
    <property type="term" value="P:positive regulation of cell division"/>
    <property type="evidence" value="ECO:0007669"/>
    <property type="project" value="UniProtKB-KW"/>
</dbReference>
<reference evidence="13" key="3">
    <citation type="submission" date="2025-09" db="UniProtKB">
        <authorList>
            <consortium name="Ensembl"/>
        </authorList>
    </citation>
    <scope>IDENTIFICATION</scope>
</reference>
<evidence type="ECO:0000256" key="7">
    <source>
        <dbReference type="ARBA" id="ARBA00022525"/>
    </source>
</evidence>
<dbReference type="PRINTS" id="PR01357">
    <property type="entry name" value="INTRLEUKN1AB"/>
</dbReference>
<dbReference type="PANTHER" id="PTHR10078">
    <property type="entry name" value="INTERLEUKIN-1 FAMILY MEMBER"/>
    <property type="match status" value="1"/>
</dbReference>
<keyword evidence="7 12" id="KW-0964">Secreted</keyword>
<organism evidence="13 14">
    <name type="scientific">Hucho hucho</name>
    <name type="common">huchen</name>
    <dbReference type="NCBI Taxonomy" id="62062"/>
    <lineage>
        <taxon>Eukaryota</taxon>
        <taxon>Metazoa</taxon>
        <taxon>Chordata</taxon>
        <taxon>Craniata</taxon>
        <taxon>Vertebrata</taxon>
        <taxon>Euteleostomi</taxon>
        <taxon>Actinopterygii</taxon>
        <taxon>Neopterygii</taxon>
        <taxon>Teleostei</taxon>
        <taxon>Protacanthopterygii</taxon>
        <taxon>Salmoniformes</taxon>
        <taxon>Salmonidae</taxon>
        <taxon>Salmoninae</taxon>
        <taxon>Hucho</taxon>
    </lineage>
</organism>
<dbReference type="GO" id="GO:0005615">
    <property type="term" value="C:extracellular space"/>
    <property type="evidence" value="ECO:0007669"/>
    <property type="project" value="UniProtKB-KW"/>
</dbReference>
<name>A0A4W5MXW1_9TELE</name>